<dbReference type="GO" id="GO:0004109">
    <property type="term" value="F:coproporphyrinogen oxidase activity"/>
    <property type="evidence" value="ECO:0007669"/>
    <property type="project" value="InterPro"/>
</dbReference>
<accession>A0A8J3DWS1</accession>
<evidence type="ECO:0000259" key="10">
    <source>
        <dbReference type="PROSITE" id="PS51918"/>
    </source>
</evidence>
<evidence type="ECO:0000256" key="9">
    <source>
        <dbReference type="RuleBase" id="RU364116"/>
    </source>
</evidence>
<organism evidence="11 12">
    <name type="scientific">Pullulanibacillus camelliae</name>
    <dbReference type="NCBI Taxonomy" id="1707096"/>
    <lineage>
        <taxon>Bacteria</taxon>
        <taxon>Bacillati</taxon>
        <taxon>Bacillota</taxon>
        <taxon>Bacilli</taxon>
        <taxon>Bacillales</taxon>
        <taxon>Sporolactobacillaceae</taxon>
        <taxon>Pullulanibacillus</taxon>
    </lineage>
</organism>
<comment type="caution">
    <text evidence="11">The sequence shown here is derived from an EMBL/GenBank/DDBJ whole genome shotgun (WGS) entry which is preliminary data.</text>
</comment>
<dbReference type="InterPro" id="IPR013785">
    <property type="entry name" value="Aldolase_TIM"/>
</dbReference>
<name>A0A8J3DWS1_9BACL</name>
<dbReference type="Proteomes" id="UP000628775">
    <property type="component" value="Unassembled WGS sequence"/>
</dbReference>
<dbReference type="PANTHER" id="PTHR13932:SF5">
    <property type="entry name" value="RADICAL S-ADENOSYL METHIONINE DOMAIN-CONTAINING PROTEIN 1, MITOCHONDRIAL"/>
    <property type="match status" value="1"/>
</dbReference>
<dbReference type="SUPFAM" id="SSF102114">
    <property type="entry name" value="Radical SAM enzymes"/>
    <property type="match status" value="1"/>
</dbReference>
<keyword evidence="12" id="KW-1185">Reference proteome</keyword>
<evidence type="ECO:0000313" key="11">
    <source>
        <dbReference type="EMBL" id="GGE47298.1"/>
    </source>
</evidence>
<dbReference type="InterPro" id="IPR058240">
    <property type="entry name" value="rSAM_sf"/>
</dbReference>
<dbReference type="InterPro" id="IPR006638">
    <property type="entry name" value="Elp3/MiaA/NifB-like_rSAM"/>
</dbReference>
<dbReference type="InterPro" id="IPR007197">
    <property type="entry name" value="rSAM"/>
</dbReference>
<evidence type="ECO:0000256" key="8">
    <source>
        <dbReference type="ARBA" id="ARBA00023186"/>
    </source>
</evidence>
<evidence type="ECO:0000256" key="7">
    <source>
        <dbReference type="ARBA" id="ARBA00023014"/>
    </source>
</evidence>
<dbReference type="GO" id="GO:0051539">
    <property type="term" value="F:4 iron, 4 sulfur cluster binding"/>
    <property type="evidence" value="ECO:0007669"/>
    <property type="project" value="UniProtKB-UniRule"/>
</dbReference>
<dbReference type="AlphaFoldDB" id="A0A8J3DWS1"/>
<dbReference type="Gene3D" id="3.20.20.70">
    <property type="entry name" value="Aldolase class I"/>
    <property type="match status" value="1"/>
</dbReference>
<dbReference type="SFLD" id="SFLDG01065">
    <property type="entry name" value="anaerobic_coproporphyrinogen-I"/>
    <property type="match status" value="1"/>
</dbReference>
<protein>
    <recommendedName>
        <fullName evidence="2 9">Heme chaperone HemW</fullName>
    </recommendedName>
</protein>
<keyword evidence="5 9" id="KW-0479">Metal-binding</keyword>
<keyword evidence="8 9" id="KW-0143">Chaperone</keyword>
<reference evidence="11" key="2">
    <citation type="submission" date="2020-09" db="EMBL/GenBank/DDBJ databases">
        <authorList>
            <person name="Sun Q."/>
            <person name="Zhou Y."/>
        </authorList>
    </citation>
    <scope>NUCLEOTIDE SEQUENCE</scope>
    <source>
        <strain evidence="11">CGMCC 1.15371</strain>
    </source>
</reference>
<keyword evidence="4 9" id="KW-0949">S-adenosyl-L-methionine</keyword>
<evidence type="ECO:0000256" key="1">
    <source>
        <dbReference type="ARBA" id="ARBA00006100"/>
    </source>
</evidence>
<comment type="similarity">
    <text evidence="1">Belongs to the anaerobic coproporphyrinogen-III oxidase family. HemW subfamily.</text>
</comment>
<keyword evidence="6 9" id="KW-0408">Iron</keyword>
<keyword evidence="3 9" id="KW-0349">Heme</keyword>
<feature type="domain" description="Radical SAM core" evidence="10">
    <location>
        <begin position="1"/>
        <end position="234"/>
    </location>
</feature>
<gene>
    <name evidence="11" type="primary">hemN</name>
    <name evidence="11" type="ORF">GCM10011391_27640</name>
</gene>
<keyword evidence="7 9" id="KW-0411">Iron-sulfur</keyword>
<dbReference type="CDD" id="cd01335">
    <property type="entry name" value="Radical_SAM"/>
    <property type="match status" value="1"/>
</dbReference>
<dbReference type="SFLD" id="SFLDF00562">
    <property type="entry name" value="HemN-like__clustered_with_heat"/>
    <property type="match status" value="1"/>
</dbReference>
<dbReference type="SFLD" id="SFLDS00029">
    <property type="entry name" value="Radical_SAM"/>
    <property type="match status" value="1"/>
</dbReference>
<comment type="subcellular location">
    <subcellularLocation>
        <location evidence="9">Cytoplasm</location>
    </subcellularLocation>
</comment>
<evidence type="ECO:0000313" key="12">
    <source>
        <dbReference type="Proteomes" id="UP000628775"/>
    </source>
</evidence>
<dbReference type="PROSITE" id="PS51918">
    <property type="entry name" value="RADICAL_SAM"/>
    <property type="match status" value="1"/>
</dbReference>
<dbReference type="Pfam" id="PF06969">
    <property type="entry name" value="HemN_C"/>
    <property type="match status" value="1"/>
</dbReference>
<evidence type="ECO:0000256" key="3">
    <source>
        <dbReference type="ARBA" id="ARBA00022617"/>
    </source>
</evidence>
<dbReference type="InterPro" id="IPR034505">
    <property type="entry name" value="Coproporphyrinogen-III_oxidase"/>
</dbReference>
<dbReference type="PANTHER" id="PTHR13932">
    <property type="entry name" value="COPROPORPHYRINIGEN III OXIDASE"/>
    <property type="match status" value="1"/>
</dbReference>
<evidence type="ECO:0000256" key="4">
    <source>
        <dbReference type="ARBA" id="ARBA00022691"/>
    </source>
</evidence>
<sequence length="378" mass="43463">MIKGAYVHIPFCEHICYYCDFNKYFIKNQPITAYLKALDNEMAEATSHAPFSRPETLFIGGGTPTALDDEAFTFLMNSVHSRLFQEDHTKEFTIEINPENLNASKLEAMKRASVNRLSIGVQTFDDRLLQEIGRKHTRQSAIEAISLAKRYGFDNLSIDLMFGLPGQTKQQLEASLDEILAIQPQHVSIYSLQIEPRTIFYNRLRKGKLTLPGQDIEADMYEYLIDFLGQHGIRQYEISNFAIPGYESQHNLIYWNNEEYYGFGAGAHGYIHGNRVVNARAVKGYMQRIAEQGHARIESHPVTAQEKIEEEMFLGLRKIAGVNKQHFLEKFHHPIDQYYRETIDDLVAKGLLVEKDDWLRLSRQGIFLGNEVFEAFLA</sequence>
<dbReference type="Pfam" id="PF04055">
    <property type="entry name" value="Radical_SAM"/>
    <property type="match status" value="1"/>
</dbReference>
<dbReference type="InterPro" id="IPR004559">
    <property type="entry name" value="HemW-like"/>
</dbReference>
<dbReference type="EMBL" id="BMIR01000013">
    <property type="protein sequence ID" value="GGE47298.1"/>
    <property type="molecule type" value="Genomic_DNA"/>
</dbReference>
<dbReference type="NCBIfam" id="TIGR00539">
    <property type="entry name" value="hemN_rel"/>
    <property type="match status" value="1"/>
</dbReference>
<comment type="function">
    <text evidence="9">Probably acts as a heme chaperone, transferring heme to an unknown acceptor. Binds one molecule of heme per monomer, possibly covalently. Binds 1 [4Fe-4S] cluster. The cluster is coordinated with 3 cysteines and an exchangeable S-adenosyl-L-methionine.</text>
</comment>
<dbReference type="GO" id="GO:0006779">
    <property type="term" value="P:porphyrin-containing compound biosynthetic process"/>
    <property type="evidence" value="ECO:0007669"/>
    <property type="project" value="InterPro"/>
</dbReference>
<evidence type="ECO:0000256" key="6">
    <source>
        <dbReference type="ARBA" id="ARBA00023004"/>
    </source>
</evidence>
<dbReference type="SFLD" id="SFLDF00288">
    <property type="entry name" value="HemN-like__clustered_with_nucl"/>
    <property type="match status" value="1"/>
</dbReference>
<dbReference type="InterPro" id="IPR010723">
    <property type="entry name" value="HemN_C"/>
</dbReference>
<dbReference type="SMART" id="SM00729">
    <property type="entry name" value="Elp3"/>
    <property type="match status" value="1"/>
</dbReference>
<dbReference type="GO" id="GO:0046872">
    <property type="term" value="F:metal ion binding"/>
    <property type="evidence" value="ECO:0007669"/>
    <property type="project" value="UniProtKB-UniRule"/>
</dbReference>
<reference evidence="11" key="1">
    <citation type="journal article" date="2014" name="Int. J. Syst. Evol. Microbiol.">
        <title>Complete genome sequence of Corynebacterium casei LMG S-19264T (=DSM 44701T), isolated from a smear-ripened cheese.</title>
        <authorList>
            <consortium name="US DOE Joint Genome Institute (JGI-PGF)"/>
            <person name="Walter F."/>
            <person name="Albersmeier A."/>
            <person name="Kalinowski J."/>
            <person name="Ruckert C."/>
        </authorList>
    </citation>
    <scope>NUCLEOTIDE SEQUENCE</scope>
    <source>
        <strain evidence="11">CGMCC 1.15371</strain>
    </source>
</reference>
<keyword evidence="9" id="KW-0963">Cytoplasm</keyword>
<proteinExistence type="inferred from homology"/>
<evidence type="ECO:0000256" key="2">
    <source>
        <dbReference type="ARBA" id="ARBA00017228"/>
    </source>
</evidence>
<keyword evidence="9" id="KW-0004">4Fe-4S</keyword>
<dbReference type="GO" id="GO:0005737">
    <property type="term" value="C:cytoplasm"/>
    <property type="evidence" value="ECO:0007669"/>
    <property type="project" value="UniProtKB-SubCell"/>
</dbReference>
<evidence type="ECO:0000256" key="5">
    <source>
        <dbReference type="ARBA" id="ARBA00022723"/>
    </source>
</evidence>